<feature type="domain" description="Polyphosphate kinase C-terminal" evidence="11">
    <location>
        <begin position="371"/>
        <end position="535"/>
    </location>
</feature>
<dbReference type="EMBL" id="CP133548">
    <property type="protein sequence ID" value="WMS85994.1"/>
    <property type="molecule type" value="Genomic_DNA"/>
</dbReference>
<proteinExistence type="inferred from homology"/>
<dbReference type="NCBIfam" id="TIGR03705">
    <property type="entry name" value="poly_P_kin"/>
    <property type="match status" value="1"/>
</dbReference>
<feature type="domain" description="Polyphosphate kinase C-terminal" evidence="10">
    <location>
        <begin position="545"/>
        <end position="716"/>
    </location>
</feature>
<dbReference type="InterPro" id="IPR025198">
    <property type="entry name" value="PPK_N_dom"/>
</dbReference>
<dbReference type="CDD" id="cd09168">
    <property type="entry name" value="PLDc_PaPPK1_C2_like"/>
    <property type="match status" value="1"/>
</dbReference>
<evidence type="ECO:0000313" key="13">
    <source>
        <dbReference type="Proteomes" id="UP001239782"/>
    </source>
</evidence>
<feature type="domain" description="Polyphosphate kinase N-terminal" evidence="9">
    <location>
        <begin position="46"/>
        <end position="151"/>
    </location>
</feature>
<feature type="binding site" evidence="6">
    <location>
        <position position="84"/>
    </location>
    <ligand>
        <name>ATP</name>
        <dbReference type="ChEBI" id="CHEBI:30616"/>
    </ligand>
</feature>
<evidence type="ECO:0000259" key="11">
    <source>
        <dbReference type="Pfam" id="PF17941"/>
    </source>
</evidence>
<evidence type="ECO:0000256" key="5">
    <source>
        <dbReference type="ARBA" id="ARBA00022840"/>
    </source>
</evidence>
<dbReference type="HAMAP" id="MF_00347">
    <property type="entry name" value="Polyphosphate_kinase"/>
    <property type="match status" value="1"/>
</dbReference>
<dbReference type="NCBIfam" id="NF003917">
    <property type="entry name" value="PRK05443.1-1"/>
    <property type="match status" value="1"/>
</dbReference>
<dbReference type="InterPro" id="IPR036832">
    <property type="entry name" value="PPK_N_dom_sf"/>
</dbReference>
<evidence type="ECO:0000259" key="8">
    <source>
        <dbReference type="Pfam" id="PF02503"/>
    </source>
</evidence>
<dbReference type="SUPFAM" id="SSF56024">
    <property type="entry name" value="Phospholipase D/nuclease"/>
    <property type="match status" value="2"/>
</dbReference>
<dbReference type="CDD" id="cd09165">
    <property type="entry name" value="PLDc_PaPPK1_C1_like"/>
    <property type="match status" value="1"/>
</dbReference>
<gene>
    <name evidence="12" type="primary">ppk1</name>
    <name evidence="6" type="synonym">ppk</name>
    <name evidence="12" type="ORF">Q9312_12275</name>
</gene>
<dbReference type="Gene3D" id="1.20.58.310">
    <property type="entry name" value="Polyphosphate kinase N-terminal domain"/>
    <property type="match status" value="1"/>
</dbReference>
<dbReference type="Gene3D" id="3.30.1840.10">
    <property type="entry name" value="Polyphosphate kinase middle domain"/>
    <property type="match status" value="1"/>
</dbReference>
<dbReference type="PANTHER" id="PTHR30218">
    <property type="entry name" value="POLYPHOSPHATE KINASE"/>
    <property type="match status" value="1"/>
</dbReference>
<dbReference type="GO" id="GO:0008976">
    <property type="term" value="F:polyphosphate kinase activity"/>
    <property type="evidence" value="ECO:0007669"/>
    <property type="project" value="UniProtKB-UniRule"/>
</dbReference>
<feature type="binding site" evidence="6">
    <location>
        <position position="604"/>
    </location>
    <ligand>
        <name>ATP</name>
        <dbReference type="ChEBI" id="CHEBI:30616"/>
    </ligand>
</feature>
<comment type="similarity">
    <text evidence="6 7">Belongs to the polyphosphate kinase 1 (PPK1) family.</text>
</comment>
<dbReference type="PANTHER" id="PTHR30218:SF0">
    <property type="entry name" value="POLYPHOSPHATE KINASE"/>
    <property type="match status" value="1"/>
</dbReference>
<name>A0AA51RR57_9GAMM</name>
<keyword evidence="5 6" id="KW-0067">ATP-binding</keyword>
<keyword evidence="3 6" id="KW-0547">Nucleotide-binding</keyword>
<keyword evidence="13" id="KW-1185">Reference proteome</keyword>
<evidence type="ECO:0000256" key="3">
    <source>
        <dbReference type="ARBA" id="ARBA00022741"/>
    </source>
</evidence>
<feature type="binding site" evidence="6">
    <location>
        <position position="445"/>
    </location>
    <ligand>
        <name>Mg(2+)</name>
        <dbReference type="ChEBI" id="CHEBI:18420"/>
    </ligand>
</feature>
<dbReference type="InterPro" id="IPR041108">
    <property type="entry name" value="PP_kinase_C_1"/>
</dbReference>
<evidence type="ECO:0000256" key="7">
    <source>
        <dbReference type="RuleBase" id="RU003800"/>
    </source>
</evidence>
<accession>A0AA51RR57</accession>
<dbReference type="SUPFAM" id="SSF140356">
    <property type="entry name" value="PPK N-terminal domain-like"/>
    <property type="match status" value="1"/>
</dbReference>
<reference evidence="12 13" key="1">
    <citation type="submission" date="2023-08" db="EMBL/GenBank/DDBJ databases">
        <title>Pleionea litopenaei sp. nov., isolated from stomach of juvenile Litopenaeus vannamei.</title>
        <authorList>
            <person name="Rho A.M."/>
            <person name="Hwang C.Y."/>
        </authorList>
    </citation>
    <scope>NUCLEOTIDE SEQUENCE [LARGE SCALE GENOMIC DNA]</scope>
    <source>
        <strain evidence="12 13">HL-JVS1</strain>
    </source>
</reference>
<comment type="cofactor">
    <cofactor evidence="6">
        <name>Mg(2+)</name>
        <dbReference type="ChEBI" id="CHEBI:18420"/>
    </cofactor>
</comment>
<keyword evidence="4 6" id="KW-0418">Kinase</keyword>
<evidence type="ECO:0000256" key="2">
    <source>
        <dbReference type="ARBA" id="ARBA00022679"/>
    </source>
</evidence>
<dbReference type="InterPro" id="IPR036830">
    <property type="entry name" value="PP_kinase_middle_dom_sf"/>
</dbReference>
<dbReference type="InterPro" id="IPR024953">
    <property type="entry name" value="PP_kinase_middle"/>
</dbReference>
<keyword evidence="2 6" id="KW-0808">Transferase</keyword>
<dbReference type="Pfam" id="PF13090">
    <property type="entry name" value="PP_kinase_C"/>
    <property type="match status" value="1"/>
</dbReference>
<comment type="PTM">
    <text evidence="6 7">An intermediate of this reaction is the autophosphorylated ppk in which a phosphate is covalently linked to a histidine residue through a N-P bond.</text>
</comment>
<dbReference type="RefSeq" id="WP_309201146.1">
    <property type="nucleotide sequence ID" value="NZ_CP133548.1"/>
</dbReference>
<protein>
    <recommendedName>
        <fullName evidence="6 7">Polyphosphate kinase</fullName>
        <ecNumber evidence="6 7">2.7.4.1</ecNumber>
    </recommendedName>
    <alternativeName>
        <fullName evidence="6">ATP-polyphosphate phosphotransferase</fullName>
    </alternativeName>
    <alternativeName>
        <fullName evidence="6">Polyphosphoric acid kinase</fullName>
    </alternativeName>
</protein>
<keyword evidence="6" id="KW-0479">Metal-binding</keyword>
<evidence type="ECO:0000256" key="1">
    <source>
        <dbReference type="ARBA" id="ARBA00022553"/>
    </source>
</evidence>
<dbReference type="AlphaFoldDB" id="A0AA51RR57"/>
<evidence type="ECO:0000256" key="6">
    <source>
        <dbReference type="HAMAP-Rule" id="MF_00347"/>
    </source>
</evidence>
<dbReference type="Pfam" id="PF17941">
    <property type="entry name" value="PP_kinase_C_1"/>
    <property type="match status" value="1"/>
</dbReference>
<keyword evidence="6" id="KW-0460">Magnesium</keyword>
<evidence type="ECO:0000313" key="12">
    <source>
        <dbReference type="EMBL" id="WMS85994.1"/>
    </source>
</evidence>
<keyword evidence="1 6" id="KW-0597">Phosphoprotein</keyword>
<dbReference type="GO" id="GO:0046872">
    <property type="term" value="F:metal ion binding"/>
    <property type="evidence" value="ECO:0007669"/>
    <property type="project" value="UniProtKB-KW"/>
</dbReference>
<dbReference type="NCBIfam" id="NF003918">
    <property type="entry name" value="PRK05443.1-2"/>
    <property type="match status" value="1"/>
</dbReference>
<feature type="binding site" evidence="6">
    <location>
        <position position="632"/>
    </location>
    <ligand>
        <name>ATP</name>
        <dbReference type="ChEBI" id="CHEBI:30616"/>
    </ligand>
</feature>
<comment type="catalytic activity">
    <reaction evidence="6 7">
        <text>[phosphate](n) + ATP = [phosphate](n+1) + ADP</text>
        <dbReference type="Rhea" id="RHEA:19573"/>
        <dbReference type="Rhea" id="RHEA-COMP:9859"/>
        <dbReference type="Rhea" id="RHEA-COMP:14280"/>
        <dbReference type="ChEBI" id="CHEBI:16838"/>
        <dbReference type="ChEBI" id="CHEBI:30616"/>
        <dbReference type="ChEBI" id="CHEBI:456216"/>
        <dbReference type="EC" id="2.7.4.1"/>
    </reaction>
</comment>
<feature type="binding site" evidence="6">
    <location>
        <position position="415"/>
    </location>
    <ligand>
        <name>Mg(2+)</name>
        <dbReference type="ChEBI" id="CHEBI:18420"/>
    </ligand>
</feature>
<sequence length="728" mass="82657">MMASDTSTSLDQSDNTEEIKALASYLEDIHPPTKKSLIDLKNPELYINRELSFLQFNWRVLQQALDEDLPLLERIRFIFIFSNNLDEFFEVRVASLVHWANHHPERLGPDGLTPLQALAEISKTCHEMVTEQYRIFNDVLLPQLATVNIHFLRRSLWTDKQAQWIKDYFINEVAPVISPIGLDLAHPFPRLVNKSLHFIVALEGKDAFGRESDFAVVHMPRSLPRIIQLPKHLCRKGDNFVFLSAIIHANAEELFPGMKVKGCYQFRLTRDSDLFVDEDDVEDLANALKLELQSRDFGTSVRLELADNCPDKIAQFLLQKCNLTEQELYRVNGPVNLNRLLSLSDMVERPELKFKSFTPSVPKLLRAKSSSIFSVLKQHDILLHHPYQSFESVVNFIRSAAADPDVLAIKQTLYRSGSSSPVVEALIDAARSGKEVTAVVELRARFDEQANIEFANKLQDAGALVVYGVVGYKTHAKLCVVTRREKKKLRHYTHLGTGNYHAGTAKLYTDVGLLTANKKLCDDAQRVFLQLTGMGKAYDMKLMLQAPFTLHSGLINLIDQEILHKRAGKEGVIKLRMNSLTEATLIEKLYEASQAGVEIDLIIRGICCLRPGLKNISDNIRVRSIVGRFLEHSRVFYFANNGEPQVFASSADLMDRNLYHRVETCFPVTDEKLAKRLVSETIDIYLQDNSQSWELHSDGRYIKNVAVDGETPIRAQKYLLDHICPSSD</sequence>
<dbReference type="GO" id="GO:0009358">
    <property type="term" value="C:polyphosphate kinase complex"/>
    <property type="evidence" value="ECO:0007669"/>
    <property type="project" value="InterPro"/>
</dbReference>
<dbReference type="Gene3D" id="3.30.870.10">
    <property type="entry name" value="Endonuclease Chain A"/>
    <property type="match status" value="2"/>
</dbReference>
<feature type="active site" description="Phosphohistidine intermediate" evidence="6">
    <location>
        <position position="475"/>
    </location>
</feature>
<dbReference type="InterPro" id="IPR003414">
    <property type="entry name" value="PP_kinase"/>
</dbReference>
<evidence type="ECO:0000259" key="10">
    <source>
        <dbReference type="Pfam" id="PF13090"/>
    </source>
</evidence>
<organism evidence="12 13">
    <name type="scientific">Pleionea litopenaei</name>
    <dbReference type="NCBI Taxonomy" id="3070815"/>
    <lineage>
        <taxon>Bacteria</taxon>
        <taxon>Pseudomonadati</taxon>
        <taxon>Pseudomonadota</taxon>
        <taxon>Gammaproteobacteria</taxon>
        <taxon>Oceanospirillales</taxon>
        <taxon>Pleioneaceae</taxon>
        <taxon>Pleionea</taxon>
    </lineage>
</organism>
<dbReference type="GO" id="GO:0005524">
    <property type="term" value="F:ATP binding"/>
    <property type="evidence" value="ECO:0007669"/>
    <property type="project" value="UniProtKB-KW"/>
</dbReference>
<evidence type="ECO:0000256" key="4">
    <source>
        <dbReference type="ARBA" id="ARBA00022777"/>
    </source>
</evidence>
<dbReference type="GO" id="GO:0006799">
    <property type="term" value="P:polyphosphate biosynthetic process"/>
    <property type="evidence" value="ECO:0007669"/>
    <property type="project" value="UniProtKB-UniRule"/>
</dbReference>
<dbReference type="SUPFAM" id="SSF143724">
    <property type="entry name" value="PHP14-like"/>
    <property type="match status" value="1"/>
</dbReference>
<feature type="binding site" evidence="6">
    <location>
        <position position="508"/>
    </location>
    <ligand>
        <name>ATP</name>
        <dbReference type="ChEBI" id="CHEBI:30616"/>
    </ligand>
</feature>
<dbReference type="EC" id="2.7.4.1" evidence="6 7"/>
<dbReference type="NCBIfam" id="NF003921">
    <property type="entry name" value="PRK05443.2-2"/>
    <property type="match status" value="1"/>
</dbReference>
<dbReference type="PIRSF" id="PIRSF015589">
    <property type="entry name" value="PP_kinase"/>
    <property type="match status" value="1"/>
</dbReference>
<dbReference type="KEGG" id="plei:Q9312_12275"/>
<feature type="domain" description="Polyphosphate kinase middle" evidence="8">
    <location>
        <begin position="160"/>
        <end position="343"/>
    </location>
</feature>
<comment type="function">
    <text evidence="6 7">Catalyzes the reversible transfer of the terminal phosphate of ATP to form a long-chain polyphosphate (polyP).</text>
</comment>
<evidence type="ECO:0000259" key="9">
    <source>
        <dbReference type="Pfam" id="PF13089"/>
    </source>
</evidence>
<dbReference type="Pfam" id="PF13089">
    <property type="entry name" value="PP_kinase_N"/>
    <property type="match status" value="1"/>
</dbReference>
<dbReference type="Proteomes" id="UP001239782">
    <property type="component" value="Chromosome"/>
</dbReference>
<dbReference type="Pfam" id="PF02503">
    <property type="entry name" value="PP_kinase"/>
    <property type="match status" value="1"/>
</dbReference>
<dbReference type="InterPro" id="IPR025200">
    <property type="entry name" value="PPK_C_dom2"/>
</dbReference>